<keyword evidence="2" id="KW-1185">Reference proteome</keyword>
<dbReference type="EMBL" id="LMTZ01000036">
    <property type="protein sequence ID" value="KST69029.1"/>
    <property type="molecule type" value="Genomic_DNA"/>
</dbReference>
<evidence type="ECO:0000313" key="1">
    <source>
        <dbReference type="EMBL" id="KST69029.1"/>
    </source>
</evidence>
<evidence type="ECO:0008006" key="3">
    <source>
        <dbReference type="Google" id="ProtNLM"/>
    </source>
</evidence>
<reference evidence="1 2" key="1">
    <citation type="journal article" date="2015" name="Genome Announc.">
        <title>Draft Genome of the Euendolithic (true boring) Cyanobacterium Mastigocoleus testarum strain BC008.</title>
        <authorList>
            <person name="Guida B.S."/>
            <person name="Garcia-Pichel F."/>
        </authorList>
    </citation>
    <scope>NUCLEOTIDE SEQUENCE [LARGE SCALE GENOMIC DNA]</scope>
    <source>
        <strain evidence="1 2">BC008</strain>
    </source>
</reference>
<comment type="caution">
    <text evidence="1">The sequence shown here is derived from an EMBL/GenBank/DDBJ whole genome shotgun (WGS) entry which is preliminary data.</text>
</comment>
<dbReference type="SUPFAM" id="SSF54909">
    <property type="entry name" value="Dimeric alpha+beta barrel"/>
    <property type="match status" value="1"/>
</dbReference>
<name>A0A0V7ZWN2_9CYAN</name>
<proteinExistence type="predicted"/>
<dbReference type="InterPro" id="IPR011008">
    <property type="entry name" value="Dimeric_a/b-barrel"/>
</dbReference>
<organism evidence="1 2">
    <name type="scientific">Mastigocoleus testarum BC008</name>
    <dbReference type="NCBI Taxonomy" id="371196"/>
    <lineage>
        <taxon>Bacteria</taxon>
        <taxon>Bacillati</taxon>
        <taxon>Cyanobacteriota</taxon>
        <taxon>Cyanophyceae</taxon>
        <taxon>Nostocales</taxon>
        <taxon>Hapalosiphonaceae</taxon>
        <taxon>Mastigocoleus</taxon>
    </lineage>
</organism>
<dbReference type="Gene3D" id="3.30.70.100">
    <property type="match status" value="1"/>
</dbReference>
<dbReference type="Proteomes" id="UP000053372">
    <property type="component" value="Unassembled WGS sequence"/>
</dbReference>
<protein>
    <recommendedName>
        <fullName evidence="3">Mono-oxygenase ydhR</fullName>
    </recommendedName>
</protein>
<dbReference type="RefSeq" id="WP_027846923.1">
    <property type="nucleotide sequence ID" value="NZ_LMTZ01000036.1"/>
</dbReference>
<gene>
    <name evidence="1" type="ORF">BC008_02885</name>
</gene>
<accession>A0A0V7ZWN2</accession>
<sequence length="108" mass="12226">MSMNKVFVYAEYQVSIDFTQIDWESVNLEMKKFAGLKSKTWLSGINTNTLGGFYEFDSVENAQNYINGLLIPFSTRINGNLSVKIFDGNVTQEANIGMNSPFYLTKSE</sequence>
<dbReference type="AlphaFoldDB" id="A0A0V7ZWN2"/>
<evidence type="ECO:0000313" key="2">
    <source>
        <dbReference type="Proteomes" id="UP000053372"/>
    </source>
</evidence>